<sequence>MLDPGPDLPDRRGSVRTGAAVGTRTTSGRTALRALAAACLLAVAAGCAGTVAGTAQPVAGATITSPSATGTAQSATGTGQPATSPGTDSDPTTPDPGTTTGSSTASTGSSGGTDGTDGTDGTTTGSTATSSGQRVDPAEFASRVRKANGALRSMVGSLTVRAAGTSAEGAFSEALAGGRITGIDMNLRLSVSGTDLSMRLLLVSDKIYVSGQELLSRMGITGKRWALASPDSENPVLQQLAGQLDGYLRSAGADQYSVQAAAASEIVDEGPADVKGVRTTRYRMVVDVAKAAAAATGAQKQQLEQSLAAGLRSLPITVYLDERDRVVRAESRTTASGVTASTSFEATSFDTDVTISAPDPATVYTG</sequence>
<evidence type="ECO:0000256" key="1">
    <source>
        <dbReference type="SAM" id="MobiDB-lite"/>
    </source>
</evidence>
<feature type="compositionally biased region" description="Low complexity" evidence="1">
    <location>
        <begin position="65"/>
        <end position="108"/>
    </location>
</feature>
<feature type="region of interest" description="Disordered" evidence="1">
    <location>
        <begin position="65"/>
        <end position="139"/>
    </location>
</feature>
<organism evidence="2 3">
    <name type="scientific">Nakamurella endophytica</name>
    <dbReference type="NCBI Taxonomy" id="1748367"/>
    <lineage>
        <taxon>Bacteria</taxon>
        <taxon>Bacillati</taxon>
        <taxon>Actinomycetota</taxon>
        <taxon>Actinomycetes</taxon>
        <taxon>Nakamurellales</taxon>
        <taxon>Nakamurellaceae</taxon>
        <taxon>Nakamurella</taxon>
    </lineage>
</organism>
<evidence type="ECO:0000313" key="2">
    <source>
        <dbReference type="EMBL" id="GGM03572.1"/>
    </source>
</evidence>
<dbReference type="AlphaFoldDB" id="A0A917WHF9"/>
<feature type="region of interest" description="Disordered" evidence="1">
    <location>
        <begin position="1"/>
        <end position="25"/>
    </location>
</feature>
<comment type="caution">
    <text evidence="2">The sequence shown here is derived from an EMBL/GenBank/DDBJ whole genome shotgun (WGS) entry which is preliminary data.</text>
</comment>
<name>A0A917WHF9_9ACTN</name>
<evidence type="ECO:0008006" key="4">
    <source>
        <dbReference type="Google" id="ProtNLM"/>
    </source>
</evidence>
<gene>
    <name evidence="2" type="ORF">GCM10011594_24700</name>
</gene>
<proteinExistence type="predicted"/>
<dbReference type="Proteomes" id="UP000655208">
    <property type="component" value="Unassembled WGS sequence"/>
</dbReference>
<keyword evidence="3" id="KW-1185">Reference proteome</keyword>
<dbReference type="EMBL" id="BMNA01000004">
    <property type="protein sequence ID" value="GGM03572.1"/>
    <property type="molecule type" value="Genomic_DNA"/>
</dbReference>
<reference evidence="2" key="2">
    <citation type="submission" date="2020-09" db="EMBL/GenBank/DDBJ databases">
        <authorList>
            <person name="Sun Q."/>
            <person name="Zhou Y."/>
        </authorList>
    </citation>
    <scope>NUCLEOTIDE SEQUENCE</scope>
    <source>
        <strain evidence="2">CGMCC 4.7308</strain>
    </source>
</reference>
<reference evidence="2" key="1">
    <citation type="journal article" date="2014" name="Int. J. Syst. Evol. Microbiol.">
        <title>Complete genome sequence of Corynebacterium casei LMG S-19264T (=DSM 44701T), isolated from a smear-ripened cheese.</title>
        <authorList>
            <consortium name="US DOE Joint Genome Institute (JGI-PGF)"/>
            <person name="Walter F."/>
            <person name="Albersmeier A."/>
            <person name="Kalinowski J."/>
            <person name="Ruckert C."/>
        </authorList>
    </citation>
    <scope>NUCLEOTIDE SEQUENCE</scope>
    <source>
        <strain evidence="2">CGMCC 4.7308</strain>
    </source>
</reference>
<accession>A0A917WHF9</accession>
<dbReference type="Gene3D" id="2.50.20.20">
    <property type="match status" value="1"/>
</dbReference>
<protein>
    <recommendedName>
        <fullName evidence="4">LppX_LprAFG lipoprotein</fullName>
    </recommendedName>
</protein>
<evidence type="ECO:0000313" key="3">
    <source>
        <dbReference type="Proteomes" id="UP000655208"/>
    </source>
</evidence>
<feature type="compositionally biased region" description="Low complexity" evidence="1">
    <location>
        <begin position="119"/>
        <end position="132"/>
    </location>
</feature>